<evidence type="ECO:0000313" key="1">
    <source>
        <dbReference type="EMBL" id="KEI72322.1"/>
    </source>
</evidence>
<dbReference type="EMBL" id="JOJP01000001">
    <property type="protein sequence ID" value="KEI72322.1"/>
    <property type="molecule type" value="Genomic_DNA"/>
</dbReference>
<comment type="caution">
    <text evidence="1">The sequence shown here is derived from an EMBL/GenBank/DDBJ whole genome shotgun (WGS) entry which is preliminary data.</text>
</comment>
<sequence>MKRALIGLVVFTILYHVHVIYNLVNGHILHAVAFYTNPPHIIKNPFYGELSFSRLPILFSDQISLKILKYRGQELTNYMRKNSSIANMFNPIENNGYFDEKEATNRTLRIFDITTENGLRLNTCERDGSNPVDTLRKYNMLSEQIYSYFKERLTHNELTKCHRT</sequence>
<name>A0A081KDU6_9GAMM</name>
<protein>
    <submittedName>
        <fullName evidence="1">Uncharacterized protein</fullName>
    </submittedName>
</protein>
<keyword evidence="2" id="KW-1185">Reference proteome</keyword>
<proteinExistence type="predicted"/>
<evidence type="ECO:0000313" key="2">
    <source>
        <dbReference type="Proteomes" id="UP000027997"/>
    </source>
</evidence>
<dbReference type="Proteomes" id="UP000027997">
    <property type="component" value="Unassembled WGS sequence"/>
</dbReference>
<reference evidence="1 2" key="1">
    <citation type="submission" date="2014-06" db="EMBL/GenBank/DDBJ databases">
        <title>Whole Genome Sequences of Three Symbiotic Endozoicomonas Bacteria.</title>
        <authorList>
            <person name="Neave M.J."/>
            <person name="Apprill A."/>
            <person name="Voolstra C.R."/>
        </authorList>
    </citation>
    <scope>NUCLEOTIDE SEQUENCE [LARGE SCALE GENOMIC DNA]</scope>
    <source>
        <strain evidence="1 2">DSM 22380</strain>
    </source>
</reference>
<accession>A0A081KDU6</accession>
<dbReference type="AlphaFoldDB" id="A0A081KDU6"/>
<dbReference type="RefSeq" id="WP_020583761.1">
    <property type="nucleotide sequence ID" value="NZ_JOJP01000001.1"/>
</dbReference>
<gene>
    <name evidence="1" type="ORF">GV64_17730</name>
</gene>
<organism evidence="1 2">
    <name type="scientific">Endozoicomonas elysicola</name>
    <dbReference type="NCBI Taxonomy" id="305900"/>
    <lineage>
        <taxon>Bacteria</taxon>
        <taxon>Pseudomonadati</taxon>
        <taxon>Pseudomonadota</taxon>
        <taxon>Gammaproteobacteria</taxon>
        <taxon>Oceanospirillales</taxon>
        <taxon>Endozoicomonadaceae</taxon>
        <taxon>Endozoicomonas</taxon>
    </lineage>
</organism>